<keyword evidence="3" id="KW-1185">Reference proteome</keyword>
<keyword evidence="1" id="KW-0472">Membrane</keyword>
<comment type="caution">
    <text evidence="2">The sequence shown here is derived from an EMBL/GenBank/DDBJ whole genome shotgun (WGS) entry which is preliminary data.</text>
</comment>
<gene>
    <name evidence="2" type="ORF">BC777_3898</name>
</gene>
<feature type="transmembrane region" description="Helical" evidence="1">
    <location>
        <begin position="317"/>
        <end position="343"/>
    </location>
</feature>
<protein>
    <submittedName>
        <fullName evidence="2">Uncharacterized protein DUF4150</fullName>
    </submittedName>
</protein>
<organism evidence="2 3">
    <name type="scientific">Yoonia maricola</name>
    <dbReference type="NCBI Taxonomy" id="420999"/>
    <lineage>
        <taxon>Bacteria</taxon>
        <taxon>Pseudomonadati</taxon>
        <taxon>Pseudomonadota</taxon>
        <taxon>Alphaproteobacteria</taxon>
        <taxon>Rhodobacterales</taxon>
        <taxon>Paracoccaceae</taxon>
        <taxon>Yoonia</taxon>
    </lineage>
</organism>
<dbReference type="Proteomes" id="UP000228531">
    <property type="component" value="Unassembled WGS sequence"/>
</dbReference>
<evidence type="ECO:0000256" key="1">
    <source>
        <dbReference type="SAM" id="Phobius"/>
    </source>
</evidence>
<evidence type="ECO:0000313" key="2">
    <source>
        <dbReference type="EMBL" id="PJI84356.1"/>
    </source>
</evidence>
<proteinExistence type="predicted"/>
<dbReference type="EMBL" id="PGTY01000005">
    <property type="protein sequence ID" value="PJI84356.1"/>
    <property type="molecule type" value="Genomic_DNA"/>
</dbReference>
<keyword evidence="1" id="KW-0812">Transmembrane</keyword>
<evidence type="ECO:0000313" key="3">
    <source>
        <dbReference type="Proteomes" id="UP000228531"/>
    </source>
</evidence>
<sequence>MVITVNINGLSLCHKASQGVVRNTLPDVCKTPPANNAPLPYPNIAFSKDLAKGTTSVKADGGNMCAIKGSEFSVSIGDEPGSGGGVKSGVNKDKATWLSWSPDVYFEGQPACRLTDKMLMNKGNTVSLGGLDQPPLTPSEIDDWLCEAACECATAVFFQNCVASKIEEHLYDDGVYPGGSRIWREVSMTVVNGAWQVISNGAGTGPTSNVFTPGGGIRPDIVTVDSAGNPTRMIEMKFPGDTFNANQNPADPNSAYNRAADDLGIEYEQIDVENDCPCWGGGPPGEPVPVETPAPAPSLEDEGEWSWGKRILVGTGVVAGVVVVGVAGAACVASVACAGALVLGGGTALATQ</sequence>
<accession>A0A2M8W0A9</accession>
<keyword evidence="1" id="KW-1133">Transmembrane helix</keyword>
<dbReference type="AlphaFoldDB" id="A0A2M8W0A9"/>
<name>A0A2M8W0A9_9RHOB</name>
<reference evidence="2 3" key="1">
    <citation type="submission" date="2017-11" db="EMBL/GenBank/DDBJ databases">
        <title>Genomic Encyclopedia of Archaeal and Bacterial Type Strains, Phase II (KMG-II): From Individual Species to Whole Genera.</title>
        <authorList>
            <person name="Goeker M."/>
        </authorList>
    </citation>
    <scope>NUCLEOTIDE SEQUENCE [LARGE SCALE GENOMIC DNA]</scope>
    <source>
        <strain evidence="2 3">DSM 29128</strain>
    </source>
</reference>
<dbReference type="RefSeq" id="WP_211095407.1">
    <property type="nucleotide sequence ID" value="NZ_PGTY01000005.1"/>
</dbReference>
<dbReference type="Pfam" id="PF13665">
    <property type="entry name" value="Tox-PAAR-like"/>
    <property type="match status" value="1"/>
</dbReference>